<dbReference type="OrthoDB" id="9788537at2"/>
<dbReference type="CDD" id="cd00402">
    <property type="entry name" value="Riboflavin_synthase_like"/>
    <property type="match status" value="1"/>
</dbReference>
<dbReference type="GO" id="GO:0009231">
    <property type="term" value="P:riboflavin biosynthetic process"/>
    <property type="evidence" value="ECO:0007669"/>
    <property type="project" value="UniProtKB-KW"/>
</dbReference>
<evidence type="ECO:0000256" key="4">
    <source>
        <dbReference type="ARBA" id="ARBA00011233"/>
    </source>
</evidence>
<gene>
    <name evidence="14" type="ORF">GZ22_01570</name>
</gene>
<evidence type="ECO:0000259" key="13">
    <source>
        <dbReference type="PROSITE" id="PS51177"/>
    </source>
</evidence>
<dbReference type="PIRSF" id="PIRSF000498">
    <property type="entry name" value="Riboflavin_syn_A"/>
    <property type="match status" value="1"/>
</dbReference>
<comment type="catalytic activity">
    <reaction evidence="1">
        <text>2 6,7-dimethyl-8-(1-D-ribityl)lumazine + H(+) = 5-amino-6-(D-ribitylamino)uracil + riboflavin</text>
        <dbReference type="Rhea" id="RHEA:20772"/>
        <dbReference type="ChEBI" id="CHEBI:15378"/>
        <dbReference type="ChEBI" id="CHEBI:15934"/>
        <dbReference type="ChEBI" id="CHEBI:57986"/>
        <dbReference type="ChEBI" id="CHEBI:58201"/>
        <dbReference type="EC" id="2.5.1.9"/>
    </reaction>
</comment>
<dbReference type="PANTHER" id="PTHR21098:SF12">
    <property type="entry name" value="RIBOFLAVIN SYNTHASE"/>
    <property type="match status" value="1"/>
</dbReference>
<dbReference type="FunFam" id="2.40.30.20:FF:000003">
    <property type="entry name" value="Riboflavin synthase, alpha subunit"/>
    <property type="match status" value="1"/>
</dbReference>
<dbReference type="KEGG" id="tap:GZ22_01570"/>
<dbReference type="GeneID" id="34222379"/>
<evidence type="ECO:0000256" key="1">
    <source>
        <dbReference type="ARBA" id="ARBA00000968"/>
    </source>
</evidence>
<protein>
    <recommendedName>
        <fullName evidence="6 10">Riboflavin synthase</fullName>
        <ecNumber evidence="5 10">2.5.1.9</ecNumber>
    </recommendedName>
</protein>
<evidence type="ECO:0000256" key="3">
    <source>
        <dbReference type="ARBA" id="ARBA00004887"/>
    </source>
</evidence>
<feature type="domain" description="Lumazine-binding" evidence="13">
    <location>
        <begin position="1"/>
        <end position="96"/>
    </location>
</feature>
<name>A0A075LGQ8_9BACI</name>
<organism evidence="14 15">
    <name type="scientific">Terribacillus saccharophilus</name>
    <dbReference type="NCBI Taxonomy" id="361277"/>
    <lineage>
        <taxon>Bacteria</taxon>
        <taxon>Bacillati</taxon>
        <taxon>Bacillota</taxon>
        <taxon>Bacilli</taxon>
        <taxon>Bacillales</taxon>
        <taxon>Bacillaceae</taxon>
        <taxon>Terribacillus</taxon>
    </lineage>
</organism>
<dbReference type="InterPro" id="IPR026017">
    <property type="entry name" value="Lumazine-bd_dom"/>
</dbReference>
<reference evidence="14 15" key="1">
    <citation type="submission" date="2014-07" db="EMBL/GenBank/DDBJ databases">
        <title>Complete genome sequence of a moderately halophilic bacterium Terribacillus aidingensis MP602, isolated from Cryptomeria fortunei in Tianmu mountain in China.</title>
        <authorList>
            <person name="Wang Y."/>
            <person name="Lu P."/>
            <person name="Zhang L."/>
        </authorList>
    </citation>
    <scope>NUCLEOTIDE SEQUENCE [LARGE SCALE GENOMIC DNA]</scope>
    <source>
        <strain evidence="14 15">MP602</strain>
    </source>
</reference>
<dbReference type="Proteomes" id="UP000027980">
    <property type="component" value="Chromosome"/>
</dbReference>
<evidence type="ECO:0000313" key="14">
    <source>
        <dbReference type="EMBL" id="AIF65476.1"/>
    </source>
</evidence>
<feature type="region of interest" description="Disordered" evidence="12">
    <location>
        <begin position="196"/>
        <end position="215"/>
    </location>
</feature>
<dbReference type="Gene3D" id="2.40.30.20">
    <property type="match status" value="2"/>
</dbReference>
<keyword evidence="7" id="KW-0686">Riboflavin biosynthesis</keyword>
<evidence type="ECO:0000256" key="9">
    <source>
        <dbReference type="ARBA" id="ARBA00022737"/>
    </source>
</evidence>
<evidence type="ECO:0000256" key="11">
    <source>
        <dbReference type="PROSITE-ProRule" id="PRU00524"/>
    </source>
</evidence>
<keyword evidence="9" id="KW-0677">Repeat</keyword>
<feature type="repeat" description="Lumazine-binding" evidence="11">
    <location>
        <begin position="97"/>
        <end position="192"/>
    </location>
</feature>
<dbReference type="NCBIfam" id="TIGR00187">
    <property type="entry name" value="ribE"/>
    <property type="match status" value="1"/>
</dbReference>
<dbReference type="Pfam" id="PF00677">
    <property type="entry name" value="Lum_binding"/>
    <property type="match status" value="2"/>
</dbReference>
<dbReference type="SUPFAM" id="SSF63380">
    <property type="entry name" value="Riboflavin synthase domain-like"/>
    <property type="match status" value="2"/>
</dbReference>
<dbReference type="GO" id="GO:0004746">
    <property type="term" value="F:riboflavin synthase activity"/>
    <property type="evidence" value="ECO:0007669"/>
    <property type="project" value="UniProtKB-UniRule"/>
</dbReference>
<evidence type="ECO:0000256" key="6">
    <source>
        <dbReference type="ARBA" id="ARBA00013950"/>
    </source>
</evidence>
<dbReference type="RefSeq" id="WP_038558040.1">
    <property type="nucleotide sequence ID" value="NZ_CP008876.1"/>
</dbReference>
<comment type="pathway">
    <text evidence="3">Cofactor biosynthesis; riboflavin biosynthesis; riboflavin from 2-hydroxy-3-oxobutyl phosphate and 5-amino-6-(D-ribitylamino)uracil: step 2/2.</text>
</comment>
<sequence>MFTGIIQEVGSMIDVKRQDKAMQLTIASEKLTKDMHIGDSISVNGVCLTVTSFTPHTFQVDVMPETFHYSSLSKLQSSEAVNLEPALQPNGRLGGHFVSGHVDTTGSILSIRDESNARYIDIAVTKGLQYLMSKGSISVDGVSLTVFEVREDTFTISLIPETRKATILGEKRAGDLVNIEFDQLAKYMERLLEHRESPQTSGITAETLAENGFLD</sequence>
<dbReference type="HOGENOM" id="CLU_034388_2_0_9"/>
<proteinExistence type="predicted"/>
<feature type="domain" description="Lumazine-binding" evidence="13">
    <location>
        <begin position="97"/>
        <end position="192"/>
    </location>
</feature>
<dbReference type="PROSITE" id="PS51177">
    <property type="entry name" value="LUMAZINE_BIND"/>
    <property type="match status" value="2"/>
</dbReference>
<evidence type="ECO:0000313" key="15">
    <source>
        <dbReference type="Proteomes" id="UP000027980"/>
    </source>
</evidence>
<dbReference type="InterPro" id="IPR023366">
    <property type="entry name" value="ATP_synth_asu-like_sf"/>
</dbReference>
<dbReference type="InterPro" id="IPR001783">
    <property type="entry name" value="Lumazine-bd"/>
</dbReference>
<keyword evidence="8" id="KW-0808">Transferase</keyword>
<dbReference type="AlphaFoldDB" id="A0A075LGQ8"/>
<evidence type="ECO:0000256" key="12">
    <source>
        <dbReference type="SAM" id="MobiDB-lite"/>
    </source>
</evidence>
<evidence type="ECO:0000256" key="10">
    <source>
        <dbReference type="NCBIfam" id="TIGR00187"/>
    </source>
</evidence>
<dbReference type="EC" id="2.5.1.9" evidence="5 10"/>
<dbReference type="InterPro" id="IPR017938">
    <property type="entry name" value="Riboflavin_synthase-like_b-brl"/>
</dbReference>
<comment type="function">
    <text evidence="2">Catalyzes the dismutation of two molecules of 6,7-dimethyl-8-ribityllumazine, resulting in the formation of riboflavin and 5-amino-6-(D-ribitylamino)uracil.</text>
</comment>
<accession>A0A075LGQ8</accession>
<dbReference type="NCBIfam" id="NF009566">
    <property type="entry name" value="PRK13020.1"/>
    <property type="match status" value="1"/>
</dbReference>
<dbReference type="FunFam" id="2.40.30.20:FF:000004">
    <property type="entry name" value="Riboflavin synthase, alpha subunit"/>
    <property type="match status" value="1"/>
</dbReference>
<evidence type="ECO:0000256" key="2">
    <source>
        <dbReference type="ARBA" id="ARBA00002803"/>
    </source>
</evidence>
<feature type="repeat" description="Lumazine-binding" evidence="11">
    <location>
        <begin position="1"/>
        <end position="96"/>
    </location>
</feature>
<evidence type="ECO:0000256" key="7">
    <source>
        <dbReference type="ARBA" id="ARBA00022619"/>
    </source>
</evidence>
<comment type="subunit">
    <text evidence="4">Homotrimer.</text>
</comment>
<evidence type="ECO:0000256" key="8">
    <source>
        <dbReference type="ARBA" id="ARBA00022679"/>
    </source>
</evidence>
<dbReference type="NCBIfam" id="NF006767">
    <property type="entry name" value="PRK09289.1"/>
    <property type="match status" value="1"/>
</dbReference>
<dbReference type="PANTHER" id="PTHR21098">
    <property type="entry name" value="RIBOFLAVIN SYNTHASE ALPHA CHAIN"/>
    <property type="match status" value="1"/>
</dbReference>
<dbReference type="EMBL" id="CP008876">
    <property type="protein sequence ID" value="AIF65476.1"/>
    <property type="molecule type" value="Genomic_DNA"/>
</dbReference>
<evidence type="ECO:0000256" key="5">
    <source>
        <dbReference type="ARBA" id="ARBA00012827"/>
    </source>
</evidence>